<dbReference type="Proteomes" id="UP000323300">
    <property type="component" value="Unassembled WGS sequence"/>
</dbReference>
<evidence type="ECO:0000313" key="2">
    <source>
        <dbReference type="Proteomes" id="UP000323300"/>
    </source>
</evidence>
<name>A0A1I4DX45_9HYPH</name>
<sequence length="148" mass="16738">MSKLHPATAETAGIPLGQLVLQIGEERAAEQEAGNIFELPAVKPIPKITASSHKAAGRLNASAISVEEIKAWLDEREALLNKKFAGEMTRKDENRLSYVRWSLDRIEDAKYGENMDNLENRVVMYERLLDEVRSFTQQLERASNSRVR</sequence>
<protein>
    <submittedName>
        <fullName evidence="1">Uncharacterized protein</fullName>
    </submittedName>
</protein>
<organism evidence="1 2">
    <name type="scientific">Neomesorhizobium albiziae</name>
    <dbReference type="NCBI Taxonomy" id="335020"/>
    <lineage>
        <taxon>Bacteria</taxon>
        <taxon>Pseudomonadati</taxon>
        <taxon>Pseudomonadota</taxon>
        <taxon>Alphaproteobacteria</taxon>
        <taxon>Hyphomicrobiales</taxon>
        <taxon>Phyllobacteriaceae</taxon>
        <taxon>Neomesorhizobium</taxon>
    </lineage>
</organism>
<proteinExistence type="predicted"/>
<evidence type="ECO:0000313" key="1">
    <source>
        <dbReference type="EMBL" id="SFK96481.1"/>
    </source>
</evidence>
<accession>A0A1I4DX45</accession>
<dbReference type="OrthoDB" id="8456852at2"/>
<keyword evidence="2" id="KW-1185">Reference proteome</keyword>
<gene>
    <name evidence="1" type="ORF">SAMN04488498_11984</name>
</gene>
<dbReference type="RefSeq" id="WP_149762723.1">
    <property type="nucleotide sequence ID" value="NZ_BSPE01000062.1"/>
</dbReference>
<reference evidence="1 2" key="1">
    <citation type="submission" date="2016-10" db="EMBL/GenBank/DDBJ databases">
        <authorList>
            <person name="Varghese N."/>
            <person name="Submissions S."/>
        </authorList>
    </citation>
    <scope>NUCLEOTIDE SEQUENCE [LARGE SCALE GENOMIC DNA]</scope>
    <source>
        <strain evidence="1 2">DSM 21822</strain>
    </source>
</reference>
<dbReference type="EMBL" id="FOSL01000019">
    <property type="protein sequence ID" value="SFK96481.1"/>
    <property type="molecule type" value="Genomic_DNA"/>
</dbReference>
<dbReference type="AlphaFoldDB" id="A0A1I4DX45"/>